<proteinExistence type="inferred from homology"/>
<dbReference type="AlphaFoldDB" id="A0A3M8D6Y5"/>
<comment type="caution">
    <text evidence="3">The sequence shown here is derived from an EMBL/GenBank/DDBJ whole genome shotgun (WGS) entry which is preliminary data.</text>
</comment>
<dbReference type="PANTHER" id="PTHR40841:SF2">
    <property type="entry name" value="SIDEROPHORE-DEGRADING ESTERASE (EUROFUNG)"/>
    <property type="match status" value="1"/>
</dbReference>
<accession>A0A3M8D6Y5</accession>
<dbReference type="PANTHER" id="PTHR40841">
    <property type="entry name" value="SIDEROPHORE TRIACETYLFUSARININE C ESTERASE"/>
    <property type="match status" value="1"/>
</dbReference>
<keyword evidence="4" id="KW-1185">Reference proteome</keyword>
<dbReference type="EMBL" id="RHHU01000011">
    <property type="protein sequence ID" value="RNB83167.1"/>
    <property type="molecule type" value="Genomic_DNA"/>
</dbReference>
<dbReference type="Pfam" id="PF00756">
    <property type="entry name" value="Esterase"/>
    <property type="match status" value="1"/>
</dbReference>
<name>A0A3M8D6Y5_9BACL</name>
<reference evidence="3 4" key="1">
    <citation type="submission" date="2018-10" db="EMBL/GenBank/DDBJ databases">
        <title>Phylogenomics of Brevibacillus.</title>
        <authorList>
            <person name="Dunlap C."/>
        </authorList>
    </citation>
    <scope>NUCLEOTIDE SEQUENCE [LARGE SCALE GENOMIC DNA]</scope>
    <source>
        <strain evidence="3 4">JCM 15774</strain>
    </source>
</reference>
<protein>
    <submittedName>
        <fullName evidence="3">Alpha/beta hydrolase</fullName>
    </submittedName>
</protein>
<dbReference type="RefSeq" id="WP_122925093.1">
    <property type="nucleotide sequence ID" value="NZ_RHHU01000011.1"/>
</dbReference>
<organism evidence="3 4">
    <name type="scientific">Brevibacillus nitrificans</name>
    <dbReference type="NCBI Taxonomy" id="651560"/>
    <lineage>
        <taxon>Bacteria</taxon>
        <taxon>Bacillati</taxon>
        <taxon>Bacillota</taxon>
        <taxon>Bacilli</taxon>
        <taxon>Bacillales</taxon>
        <taxon>Paenibacillaceae</taxon>
        <taxon>Brevibacillus</taxon>
    </lineage>
</organism>
<dbReference type="InterPro" id="IPR052558">
    <property type="entry name" value="Siderophore_Hydrolase_D"/>
</dbReference>
<dbReference type="SUPFAM" id="SSF53474">
    <property type="entry name" value="alpha/beta-Hydrolases"/>
    <property type="match status" value="1"/>
</dbReference>
<dbReference type="InterPro" id="IPR029058">
    <property type="entry name" value="AB_hydrolase_fold"/>
</dbReference>
<gene>
    <name evidence="3" type="ORF">EDM59_19215</name>
</gene>
<dbReference type="InterPro" id="IPR000801">
    <property type="entry name" value="Esterase-like"/>
</dbReference>
<sequence>MDVPVTIPRTHKKVIHSRNREYHLFVSIPVEAPPPEGFPVIYLLDANSVFGTMTEAVRAQSRFPERTGVYPSVIVGIGYPTEMPFHIQRHYDFTSPVPLSELPASPDGSAWPEQGGAAYFLDFLEDEVKPMIEKEFPVDPKQQTIFGHSLGGLFVLYALFSRPYSFQNYIAGSPSIHWNERVLLEKERAFTGMLEEKKTIRLFLGLGELEASHPSQLSKKAAEMYERLSLLQDQNVWVTYREFPDESHISVLPVLISQAIRFASKKIGQPQQSV</sequence>
<evidence type="ECO:0000313" key="3">
    <source>
        <dbReference type="EMBL" id="RNB83167.1"/>
    </source>
</evidence>
<dbReference type="GO" id="GO:0016788">
    <property type="term" value="F:hydrolase activity, acting on ester bonds"/>
    <property type="evidence" value="ECO:0007669"/>
    <property type="project" value="TreeGrafter"/>
</dbReference>
<dbReference type="Gene3D" id="3.40.50.1820">
    <property type="entry name" value="alpha/beta hydrolase"/>
    <property type="match status" value="1"/>
</dbReference>
<dbReference type="Proteomes" id="UP000269573">
    <property type="component" value="Unassembled WGS sequence"/>
</dbReference>
<comment type="similarity">
    <text evidence="1">Belongs to the esterase D family.</text>
</comment>
<evidence type="ECO:0000256" key="2">
    <source>
        <dbReference type="ARBA" id="ARBA00022801"/>
    </source>
</evidence>
<evidence type="ECO:0000313" key="4">
    <source>
        <dbReference type="Proteomes" id="UP000269573"/>
    </source>
</evidence>
<evidence type="ECO:0000256" key="1">
    <source>
        <dbReference type="ARBA" id="ARBA00005622"/>
    </source>
</evidence>
<keyword evidence="2 3" id="KW-0378">Hydrolase</keyword>